<dbReference type="InParanoid" id="A0A1S3B1Y7"/>
<keyword evidence="1" id="KW-1133">Transmembrane helix</keyword>
<dbReference type="Pfam" id="PF12796">
    <property type="entry name" value="Ank_2"/>
    <property type="match status" value="1"/>
</dbReference>
<dbReference type="Gene3D" id="1.25.40.20">
    <property type="entry name" value="Ankyrin repeat-containing domain"/>
    <property type="match status" value="1"/>
</dbReference>
<dbReference type="InterPro" id="IPR026961">
    <property type="entry name" value="PGG_dom"/>
</dbReference>
<dbReference type="PANTHER" id="PTHR24177">
    <property type="entry name" value="CASKIN"/>
    <property type="match status" value="1"/>
</dbReference>
<feature type="transmembrane region" description="Helical" evidence="1">
    <location>
        <begin position="493"/>
        <end position="516"/>
    </location>
</feature>
<keyword evidence="1" id="KW-0812">Transmembrane</keyword>
<dbReference type="SMR" id="A0A1S3B1Y7"/>
<keyword evidence="1" id="KW-0472">Membrane</keyword>
<feature type="transmembrane region" description="Helical" evidence="1">
    <location>
        <begin position="569"/>
        <end position="593"/>
    </location>
</feature>
<feature type="transmembrane region" description="Helical" evidence="1">
    <location>
        <begin position="536"/>
        <end position="563"/>
    </location>
</feature>
<dbReference type="RefSeq" id="XP_008440794.1">
    <property type="nucleotide sequence ID" value="XM_008442572.1"/>
</dbReference>
<dbReference type="SUPFAM" id="SSF48403">
    <property type="entry name" value="Ankyrin repeat"/>
    <property type="match status" value="1"/>
</dbReference>
<accession>A0A1S3B1Y7</accession>
<evidence type="ECO:0000256" key="1">
    <source>
        <dbReference type="SAM" id="Phobius"/>
    </source>
</evidence>
<dbReference type="EnsemblPlants" id="MELO3C002434.2.1">
    <property type="protein sequence ID" value="MELO3C002434.2.1"/>
    <property type="gene ID" value="MELO3C002434.2"/>
</dbReference>
<reference evidence="3" key="1">
    <citation type="submission" date="2023-03" db="UniProtKB">
        <authorList>
            <consortium name="EnsemblPlants"/>
        </authorList>
    </citation>
    <scope>IDENTIFICATION</scope>
</reference>
<organism evidence="4 5">
    <name type="scientific">Cucumis melo</name>
    <name type="common">Muskmelon</name>
    <dbReference type="NCBI Taxonomy" id="3656"/>
    <lineage>
        <taxon>Eukaryota</taxon>
        <taxon>Viridiplantae</taxon>
        <taxon>Streptophyta</taxon>
        <taxon>Embryophyta</taxon>
        <taxon>Tracheophyta</taxon>
        <taxon>Spermatophyta</taxon>
        <taxon>Magnoliopsida</taxon>
        <taxon>eudicotyledons</taxon>
        <taxon>Gunneridae</taxon>
        <taxon>Pentapetalae</taxon>
        <taxon>rosids</taxon>
        <taxon>fabids</taxon>
        <taxon>Cucurbitales</taxon>
        <taxon>Cucurbitaceae</taxon>
        <taxon>Benincaseae</taxon>
        <taxon>Cucumis</taxon>
    </lineage>
</organism>
<dbReference type="PANTHER" id="PTHR24177:SF292">
    <property type="entry name" value="ANKYRIN REPEAT FAMILY PROTEIN-RELATED"/>
    <property type="match status" value="1"/>
</dbReference>
<dbReference type="OrthoDB" id="1921232at2759"/>
<reference evidence="5" key="2">
    <citation type="submission" date="2025-04" db="UniProtKB">
        <authorList>
            <consortium name="RefSeq"/>
        </authorList>
    </citation>
    <scope>IDENTIFICATION</scope>
</reference>
<evidence type="ECO:0000313" key="4">
    <source>
        <dbReference type="Proteomes" id="UP001652600"/>
    </source>
</evidence>
<evidence type="ECO:0000313" key="3">
    <source>
        <dbReference type="EnsemblPlants" id="MELO3C002434.2.1"/>
    </source>
</evidence>
<dbReference type="SMART" id="SM00248">
    <property type="entry name" value="ANK"/>
    <property type="match status" value="5"/>
</dbReference>
<dbReference type="AlphaFoldDB" id="A0A1S3B1Y7"/>
<dbReference type="InterPro" id="IPR002110">
    <property type="entry name" value="Ankyrin_rpt"/>
</dbReference>
<dbReference type="KEGG" id="cmo:103485099"/>
<dbReference type="GO" id="GO:0016020">
    <property type="term" value="C:membrane"/>
    <property type="evidence" value="ECO:0007669"/>
    <property type="project" value="TreeGrafter"/>
</dbReference>
<proteinExistence type="predicted"/>
<name>A0A1S3B1Y7_CUCME</name>
<sequence>MGSSVLTSDDHISYFPSSSRSQTTDNSVADDVVIKITDEQGASMESKENIKNAVKLHQAALKGDWEAANDIFKKDTSWITKKITIRENTALHIAAAAKHISFVEKLVKLYSSNDFDLAIKNRDGRPALAYAAISGIVRIAETIVDNDHKLRDPVDDAHLKYLPLLSSVFYKLKDMASYLFSQTNFDALQTTQQLNLLLATVDSDYYDIALDILKKKPELAKERVEENGETALHLLARKPNAIGSSNKLCFWKKYINSRFNRIYRTAVMQTLAHQVVERLWNFVVENLSTFELHKLILTPSNLLLDAASVGNVEFLIILIRSYPDLLWMASKDNKTIFHVAVENRQGNVFSLIHEIGGVKNYLGNGYNEKNDCNILHLAGKLASPYHLNKVVSGKALQMQYELRWFKEVEKIVIPSHYEMKMKNEHGDRLTPRELFTKEHKHLRREGEEWMKNTANSCMLVAALIATVVFAAAFTVPGGNEDKDGIPIFQKNQVFTVFVISDVAALVMSTTSILTFLSILTARYAEEDFLISLPSKLLIGLITLFVSIACMMVAFSATFFIAYHKTTVKIPLIVAAVLILPIVCFCMFHFKLFLDTMRSTYWARFYLRTNKKRLF</sequence>
<gene>
    <name evidence="5" type="primary">LOC103485099</name>
    <name evidence="3" type="synonym">103485099</name>
</gene>
<dbReference type="InterPro" id="IPR036770">
    <property type="entry name" value="Ankyrin_rpt-contain_sf"/>
</dbReference>
<feature type="transmembrane region" description="Helical" evidence="1">
    <location>
        <begin position="453"/>
        <end position="473"/>
    </location>
</feature>
<dbReference type="Proteomes" id="UP001652600">
    <property type="component" value="Chromosome 12"/>
</dbReference>
<evidence type="ECO:0000259" key="2">
    <source>
        <dbReference type="Pfam" id="PF13962"/>
    </source>
</evidence>
<dbReference type="Gramene" id="MELO3C002434.2.1">
    <property type="protein sequence ID" value="MELO3C002434.2.1"/>
    <property type="gene ID" value="MELO3C002434.2"/>
</dbReference>
<dbReference type="Pfam" id="PF13962">
    <property type="entry name" value="PGG"/>
    <property type="match status" value="1"/>
</dbReference>
<evidence type="ECO:0000313" key="5">
    <source>
        <dbReference type="RefSeq" id="XP_008440794.1"/>
    </source>
</evidence>
<keyword evidence="4" id="KW-1185">Reference proteome</keyword>
<dbReference type="GeneID" id="103485099"/>
<feature type="domain" description="PGG" evidence="2">
    <location>
        <begin position="447"/>
        <end position="560"/>
    </location>
</feature>
<protein>
    <submittedName>
        <fullName evidence="5">Ankyrin repeat-containing protein At3g12360-like</fullName>
    </submittedName>
</protein>